<protein>
    <submittedName>
        <fullName evidence="1">Uncharacterized protein</fullName>
    </submittedName>
</protein>
<evidence type="ECO:0000313" key="1">
    <source>
        <dbReference type="EMBL" id="ANS31971.1"/>
    </source>
</evidence>
<dbReference type="Proteomes" id="UP000186108">
    <property type="component" value="Plasmid pR1CP1"/>
</dbReference>
<dbReference type="AlphaFoldDB" id="A0A1B1KH88"/>
<dbReference type="PATRIC" id="fig|37919.13.peg.7758"/>
<gene>
    <name evidence="1" type="ORF">R1CP_36825</name>
</gene>
<evidence type="ECO:0000313" key="2">
    <source>
        <dbReference type="Proteomes" id="UP000186108"/>
    </source>
</evidence>
<sequence>MSTLQPVSPVVAYEASLGRNARVGTWEELAQGTFRTAIDRFHRGWCDDAATLVEVTVLEAEELREIYEQWPDRAIEWMTTHGASADDVDAAVRRLTDLIGETAMAGIEAEWGQFVQAVDVASEQCRRNDPAAPESIEHARLVWLGIHDRAVDRISGTIDIAVRLIGEASLSDLWNFLMGDWYDIHARRYSLTNQSWNESAHQLMVAIVDGFHAHLTGVSRQGDIELIDEPDRIGFRFAPCGSGGRSLDPTITADEPRADAPFGFAVTTEPHDWAWNKRGICSYCVHCCLLNEVIPIDRLGYPTRVIDPPTWPESRADATCTWWVYKHPSLVPDDVYRRVGRNPELRPKDQNHV</sequence>
<organism evidence="1 2">
    <name type="scientific">Rhodococcus opacus</name>
    <name type="common">Nocardia opaca</name>
    <dbReference type="NCBI Taxonomy" id="37919"/>
    <lineage>
        <taxon>Bacteria</taxon>
        <taxon>Bacillati</taxon>
        <taxon>Actinomycetota</taxon>
        <taxon>Actinomycetes</taxon>
        <taxon>Mycobacteriales</taxon>
        <taxon>Nocardiaceae</taxon>
        <taxon>Rhodococcus</taxon>
    </lineage>
</organism>
<dbReference type="EMBL" id="CP009112">
    <property type="protein sequence ID" value="ANS31971.1"/>
    <property type="molecule type" value="Genomic_DNA"/>
</dbReference>
<keyword evidence="1" id="KW-0614">Plasmid</keyword>
<reference evidence="1 2" key="1">
    <citation type="submission" date="2014-07" db="EMBL/GenBank/DDBJ databases">
        <authorList>
            <person name="Zhang J.E."/>
            <person name="Yang H."/>
            <person name="Guo J."/>
            <person name="Deng Z."/>
            <person name="Luo H."/>
            <person name="Luo M."/>
            <person name="Zhao B."/>
        </authorList>
    </citation>
    <scope>NUCLEOTIDE SEQUENCE [LARGE SCALE GENOMIC DNA]</scope>
    <source>
        <strain evidence="1 2">1CP</strain>
        <plasmid evidence="2">Plasmid pr1cp1</plasmid>
    </source>
</reference>
<name>A0A1B1KH88_RHOOP</name>
<dbReference type="RefSeq" id="WP_065493512.1">
    <property type="nucleotide sequence ID" value="NZ_CP009112.1"/>
</dbReference>
<accession>A0A1B1KH88</accession>
<proteinExistence type="predicted"/>
<geneLocation type="plasmid" evidence="2">
    <name>pr1cp1</name>
</geneLocation>